<protein>
    <recommendedName>
        <fullName evidence="5">Reverse transcriptase/retrotransposon-derived protein RNase H-like domain-containing protein</fullName>
    </recommendedName>
</protein>
<sequence>LLVHYDPSKELVLACDASPYGVGAVLSHSINGEDRPIAFASRTLTPAEKNYAHIEKRP</sequence>
<dbReference type="Pfam" id="PF17919">
    <property type="entry name" value="RT_RNaseH_2"/>
    <property type="match status" value="1"/>
</dbReference>
<keyword evidence="1" id="KW-0548">Nucleotidyltransferase</keyword>
<keyword evidence="3" id="KW-0255">Endonuclease</keyword>
<dbReference type="GO" id="GO:0004519">
    <property type="term" value="F:endonuclease activity"/>
    <property type="evidence" value="ECO:0007669"/>
    <property type="project" value="UniProtKB-KW"/>
</dbReference>
<keyword evidence="4" id="KW-0695">RNA-directed DNA polymerase</keyword>
<organism evidence="6 7">
    <name type="scientific">Oedothorax gibbosus</name>
    <dbReference type="NCBI Taxonomy" id="931172"/>
    <lineage>
        <taxon>Eukaryota</taxon>
        <taxon>Metazoa</taxon>
        <taxon>Ecdysozoa</taxon>
        <taxon>Arthropoda</taxon>
        <taxon>Chelicerata</taxon>
        <taxon>Arachnida</taxon>
        <taxon>Araneae</taxon>
        <taxon>Araneomorphae</taxon>
        <taxon>Entelegynae</taxon>
        <taxon>Araneoidea</taxon>
        <taxon>Linyphiidae</taxon>
        <taxon>Erigoninae</taxon>
        <taxon>Oedothorax</taxon>
    </lineage>
</organism>
<dbReference type="EMBL" id="JAFNEN010001510">
    <property type="protein sequence ID" value="KAG8173738.1"/>
    <property type="molecule type" value="Genomic_DNA"/>
</dbReference>
<dbReference type="PANTHER" id="PTHR37984:SF13">
    <property type="entry name" value="RIBONUCLEASE H"/>
    <property type="match status" value="1"/>
</dbReference>
<dbReference type="InterPro" id="IPR050951">
    <property type="entry name" value="Retrovirus_Pol_polyprotein"/>
</dbReference>
<feature type="domain" description="Reverse transcriptase/retrotransposon-derived protein RNase H-like" evidence="5">
    <location>
        <begin position="2"/>
        <end position="56"/>
    </location>
</feature>
<dbReference type="FunFam" id="3.10.20.370:FF:000001">
    <property type="entry name" value="Retrovirus-related Pol polyprotein from transposon 17.6-like protein"/>
    <property type="match status" value="1"/>
</dbReference>
<gene>
    <name evidence="6" type="ORF">JTE90_023228</name>
</gene>
<evidence type="ECO:0000259" key="5">
    <source>
        <dbReference type="Pfam" id="PF17919"/>
    </source>
</evidence>
<dbReference type="SUPFAM" id="SSF56672">
    <property type="entry name" value="DNA/RNA polymerases"/>
    <property type="match status" value="1"/>
</dbReference>
<dbReference type="PANTHER" id="PTHR37984">
    <property type="entry name" value="PROTEIN CBG26694"/>
    <property type="match status" value="1"/>
</dbReference>
<name>A0AAV6TPP2_9ARAC</name>
<keyword evidence="3" id="KW-0378">Hydrolase</keyword>
<dbReference type="Gene3D" id="3.10.20.370">
    <property type="match status" value="1"/>
</dbReference>
<evidence type="ECO:0000256" key="1">
    <source>
        <dbReference type="ARBA" id="ARBA00022695"/>
    </source>
</evidence>
<accession>A0AAV6TPP2</accession>
<keyword evidence="2" id="KW-0540">Nuclease</keyword>
<evidence type="ECO:0000256" key="4">
    <source>
        <dbReference type="ARBA" id="ARBA00022918"/>
    </source>
</evidence>
<dbReference type="GO" id="GO:0003964">
    <property type="term" value="F:RNA-directed DNA polymerase activity"/>
    <property type="evidence" value="ECO:0007669"/>
    <property type="project" value="UniProtKB-KW"/>
</dbReference>
<evidence type="ECO:0000313" key="7">
    <source>
        <dbReference type="Proteomes" id="UP000827092"/>
    </source>
</evidence>
<proteinExistence type="predicted"/>
<comment type="caution">
    <text evidence="6">The sequence shown here is derived from an EMBL/GenBank/DDBJ whole genome shotgun (WGS) entry which is preliminary data.</text>
</comment>
<dbReference type="AlphaFoldDB" id="A0AAV6TPP2"/>
<keyword evidence="7" id="KW-1185">Reference proteome</keyword>
<dbReference type="InterPro" id="IPR041577">
    <property type="entry name" value="RT_RNaseH_2"/>
</dbReference>
<evidence type="ECO:0000256" key="3">
    <source>
        <dbReference type="ARBA" id="ARBA00022759"/>
    </source>
</evidence>
<evidence type="ECO:0000256" key="2">
    <source>
        <dbReference type="ARBA" id="ARBA00022722"/>
    </source>
</evidence>
<evidence type="ECO:0000313" key="6">
    <source>
        <dbReference type="EMBL" id="KAG8173738.1"/>
    </source>
</evidence>
<keyword evidence="1" id="KW-0808">Transferase</keyword>
<dbReference type="Proteomes" id="UP000827092">
    <property type="component" value="Unassembled WGS sequence"/>
</dbReference>
<dbReference type="InterPro" id="IPR043502">
    <property type="entry name" value="DNA/RNA_pol_sf"/>
</dbReference>
<reference evidence="6 7" key="1">
    <citation type="journal article" date="2022" name="Nat. Ecol. Evol.">
        <title>A masculinizing supergene underlies an exaggerated male reproductive morph in a spider.</title>
        <authorList>
            <person name="Hendrickx F."/>
            <person name="De Corte Z."/>
            <person name="Sonet G."/>
            <person name="Van Belleghem S.M."/>
            <person name="Kostlbacher S."/>
            <person name="Vangestel C."/>
        </authorList>
    </citation>
    <scope>NUCLEOTIDE SEQUENCE [LARGE SCALE GENOMIC DNA]</scope>
    <source>
        <strain evidence="6">W744_W776</strain>
    </source>
</reference>
<feature type="non-terminal residue" evidence="6">
    <location>
        <position position="1"/>
    </location>
</feature>